<evidence type="ECO:0000256" key="2">
    <source>
        <dbReference type="ARBA" id="ARBA00022630"/>
    </source>
</evidence>
<dbReference type="Pfam" id="PF00743">
    <property type="entry name" value="FMO-like"/>
    <property type="match status" value="1"/>
</dbReference>
<keyword evidence="5" id="KW-0503">Monooxygenase</keyword>
<dbReference type="PANTHER" id="PTHR43872">
    <property type="entry name" value="MONOOXYGENASE, PUTATIVE (AFU_ORTHOLOGUE AFUA_8G02570)-RELATED"/>
    <property type="match status" value="1"/>
</dbReference>
<name>A0A084AT18_STACB</name>
<dbReference type="InterPro" id="IPR036188">
    <property type="entry name" value="FAD/NAD-bd_sf"/>
</dbReference>
<dbReference type="InterPro" id="IPR020946">
    <property type="entry name" value="Flavin_mOase-like"/>
</dbReference>
<dbReference type="PANTHER" id="PTHR43872:SF1">
    <property type="entry name" value="MONOOXYGENASE, PUTATIVE (AFU_ORTHOLOGUE AFUA_8G02570)-RELATED"/>
    <property type="match status" value="1"/>
</dbReference>
<evidence type="ECO:0000313" key="6">
    <source>
        <dbReference type="EMBL" id="KEY68447.1"/>
    </source>
</evidence>
<evidence type="ECO:0000256" key="5">
    <source>
        <dbReference type="ARBA" id="ARBA00023033"/>
    </source>
</evidence>
<dbReference type="EMBL" id="KL648579">
    <property type="protein sequence ID" value="KEY68447.1"/>
    <property type="molecule type" value="Genomic_DNA"/>
</dbReference>
<dbReference type="AlphaFoldDB" id="A0A084AT18"/>
<protein>
    <recommendedName>
        <fullName evidence="8">FAD/NAD(P)-binding domain-containing protein</fullName>
    </recommendedName>
</protein>
<evidence type="ECO:0000256" key="1">
    <source>
        <dbReference type="ARBA" id="ARBA00001974"/>
    </source>
</evidence>
<evidence type="ECO:0008006" key="8">
    <source>
        <dbReference type="Google" id="ProtNLM"/>
    </source>
</evidence>
<gene>
    <name evidence="6" type="ORF">S7711_01221</name>
</gene>
<dbReference type="HOGENOM" id="CLU_032067_2_0_1"/>
<keyword evidence="3" id="KW-0274">FAD</keyword>
<dbReference type="GO" id="GO:0004499">
    <property type="term" value="F:N,N-dimethylaniline monooxygenase activity"/>
    <property type="evidence" value="ECO:0007669"/>
    <property type="project" value="InterPro"/>
</dbReference>
<sequence>MAAPSETHDIIILGAGLSGINAAHMLRTQMPHRKLTILEARPVLGGTWTFFRYPGFRSDSHMSTFGLPWHPWPHAHKVASGPEIAAYLEDAARTDGSYQMIRFRHRMVGCEWHSETQQWTLEVDADGKRKALKANFVVSCTGYYSYDKAFPVNIPGLETFGGQVVHPQWWPRDLDWSGKRVVIVGSGATMVTLLPSLAEKAGRVTVVQRSPSYVAAMPTRSKVDDVLRMLLPALWFHLLLRWRDSIGELLLTQFLLAFPAIGRFAITRRAKKELPQHIDVDTHFNPAYNPLQQRPCLCPDGDFFKALHRENCEVVTDAIETVTPSGILLKSGRQLEADLIITATGLYFELLGGVTLVVDGRPIAAGEHFAWRGCMLDSVPNMVFVMGYSTSTWTPGADATTRLALRVVQHMERRGATTVTPTMERREQAPRRLAVDATSSYFVKAADRMPKVTGSGPWYGRVSLAKDWWALWFASMEDGLVYGRQGKAKPA</sequence>
<dbReference type="SUPFAM" id="SSF51905">
    <property type="entry name" value="FAD/NAD(P)-binding domain"/>
    <property type="match status" value="1"/>
</dbReference>
<dbReference type="Proteomes" id="UP000028045">
    <property type="component" value="Unassembled WGS sequence"/>
</dbReference>
<comment type="cofactor">
    <cofactor evidence="1">
        <name>FAD</name>
        <dbReference type="ChEBI" id="CHEBI:57692"/>
    </cofactor>
</comment>
<keyword evidence="4" id="KW-0560">Oxidoreductase</keyword>
<dbReference type="GO" id="GO:0050661">
    <property type="term" value="F:NADP binding"/>
    <property type="evidence" value="ECO:0007669"/>
    <property type="project" value="InterPro"/>
</dbReference>
<dbReference type="Pfam" id="PF13450">
    <property type="entry name" value="NAD_binding_8"/>
    <property type="match status" value="1"/>
</dbReference>
<evidence type="ECO:0000256" key="3">
    <source>
        <dbReference type="ARBA" id="ARBA00022827"/>
    </source>
</evidence>
<keyword evidence="2" id="KW-0285">Flavoprotein</keyword>
<reference evidence="6 7" key="1">
    <citation type="journal article" date="2014" name="BMC Genomics">
        <title>Comparative genome sequencing reveals chemotype-specific gene clusters in the toxigenic black mold Stachybotrys.</title>
        <authorList>
            <person name="Semeiks J."/>
            <person name="Borek D."/>
            <person name="Otwinowski Z."/>
            <person name="Grishin N.V."/>
        </authorList>
    </citation>
    <scope>NUCLEOTIDE SEQUENCE [LARGE SCALE GENOMIC DNA]</scope>
    <source>
        <strain evidence="7">CBS 109288 / IBT 7711</strain>
    </source>
</reference>
<dbReference type="InterPro" id="IPR051820">
    <property type="entry name" value="FAD-binding_MO"/>
</dbReference>
<accession>A0A084AT18</accession>
<dbReference type="GO" id="GO:0050660">
    <property type="term" value="F:flavin adenine dinucleotide binding"/>
    <property type="evidence" value="ECO:0007669"/>
    <property type="project" value="InterPro"/>
</dbReference>
<dbReference type="Gene3D" id="3.50.50.60">
    <property type="entry name" value="FAD/NAD(P)-binding domain"/>
    <property type="match status" value="2"/>
</dbReference>
<evidence type="ECO:0000313" key="7">
    <source>
        <dbReference type="Proteomes" id="UP000028045"/>
    </source>
</evidence>
<dbReference type="OrthoDB" id="66881at2759"/>
<organism evidence="6 7">
    <name type="scientific">Stachybotrys chartarum (strain CBS 109288 / IBT 7711)</name>
    <name type="common">Toxic black mold</name>
    <name type="synonym">Stilbospora chartarum</name>
    <dbReference type="NCBI Taxonomy" id="1280523"/>
    <lineage>
        <taxon>Eukaryota</taxon>
        <taxon>Fungi</taxon>
        <taxon>Dikarya</taxon>
        <taxon>Ascomycota</taxon>
        <taxon>Pezizomycotina</taxon>
        <taxon>Sordariomycetes</taxon>
        <taxon>Hypocreomycetidae</taxon>
        <taxon>Hypocreales</taxon>
        <taxon>Stachybotryaceae</taxon>
        <taxon>Stachybotrys</taxon>
    </lineage>
</organism>
<keyword evidence="7" id="KW-1185">Reference proteome</keyword>
<evidence type="ECO:0000256" key="4">
    <source>
        <dbReference type="ARBA" id="ARBA00023002"/>
    </source>
</evidence>
<proteinExistence type="predicted"/>